<dbReference type="SUPFAM" id="SSF53756">
    <property type="entry name" value="UDP-Glycosyltransferase/glycogen phosphorylase"/>
    <property type="match status" value="1"/>
</dbReference>
<dbReference type="CDD" id="cd03794">
    <property type="entry name" value="GT4_WbuB-like"/>
    <property type="match status" value="1"/>
</dbReference>
<reference evidence="3" key="1">
    <citation type="submission" date="2022-08" db="EMBL/GenBank/DDBJ databases">
        <title>Genomic Encyclopedia of Type Strains, Phase V (KMG-V): Genome sequencing to study the core and pangenomes of soil and plant-associated prokaryotes.</title>
        <authorList>
            <person name="Whitman W."/>
        </authorList>
    </citation>
    <scope>NUCLEOTIDE SEQUENCE</scope>
    <source>
        <strain evidence="3">SP3049</strain>
    </source>
</reference>
<feature type="domain" description="Glycosyl transferase family 1" evidence="1">
    <location>
        <begin position="211"/>
        <end position="369"/>
    </location>
</feature>
<dbReference type="Gene3D" id="3.40.50.2000">
    <property type="entry name" value="Glycogen Phosphorylase B"/>
    <property type="match status" value="2"/>
</dbReference>
<evidence type="ECO:0000259" key="1">
    <source>
        <dbReference type="Pfam" id="PF00534"/>
    </source>
</evidence>
<comment type="caution">
    <text evidence="3">The sequence shown here is derived from an EMBL/GenBank/DDBJ whole genome shotgun (WGS) entry which is preliminary data.</text>
</comment>
<feature type="domain" description="Glycosyltransferase subfamily 4-like N-terminal" evidence="2">
    <location>
        <begin position="22"/>
        <end position="195"/>
    </location>
</feature>
<name>A0A9X2TGW2_9BACT</name>
<evidence type="ECO:0000259" key="2">
    <source>
        <dbReference type="Pfam" id="PF13579"/>
    </source>
</evidence>
<sequence length="404" mass="43865">MPERPHVVFLNRVYPPTPGATGALLAELAPALVERGWRVTVLTGPEDGEPRSETRADGVRVERVRALPFDHQHVWQRALTYALLFPAFAARALRLPSPDVLVTKTDPPMLKVLGPILARLTGAQTLHWAQDLYPEVAAGVGVLSGDGIVTGALRRLSTAALRGHDHVVSVGRCMRKRLVAERGLPADSVSVVPNWPPSVVEPVPRNENPFRAEHDLDGRFVVMYSGNMGLAHPFDTVLNAAAHLRDASPEVLFLFVGDGPRKPELERQADRRGISNVRFLPFQPRERLAQSLSAADLHLVTMRPELEGLVVPSKLYGALGAGRPALFLGPDGSEAARVVRDHDCGTVLPEAAGTALADAIRRWHESPDRWADGAEQAHAAIAGARADAVEQFDTLLRRVLDANT</sequence>
<dbReference type="InterPro" id="IPR028098">
    <property type="entry name" value="Glyco_trans_4-like_N"/>
</dbReference>
<gene>
    <name evidence="3" type="ORF">GGP61_003790</name>
</gene>
<dbReference type="AlphaFoldDB" id="A0A9X2TGW2"/>
<evidence type="ECO:0000313" key="3">
    <source>
        <dbReference type="EMBL" id="MCS3712152.1"/>
    </source>
</evidence>
<dbReference type="InterPro" id="IPR001296">
    <property type="entry name" value="Glyco_trans_1"/>
</dbReference>
<accession>A0A9X2TGW2</accession>
<organism evidence="3 4">
    <name type="scientific">Salinibacter ruber</name>
    <dbReference type="NCBI Taxonomy" id="146919"/>
    <lineage>
        <taxon>Bacteria</taxon>
        <taxon>Pseudomonadati</taxon>
        <taxon>Rhodothermota</taxon>
        <taxon>Rhodothermia</taxon>
        <taxon>Rhodothermales</taxon>
        <taxon>Salinibacteraceae</taxon>
        <taxon>Salinibacter</taxon>
    </lineage>
</organism>
<dbReference type="Proteomes" id="UP001155057">
    <property type="component" value="Unassembled WGS sequence"/>
</dbReference>
<dbReference type="EMBL" id="JANUAE010000029">
    <property type="protein sequence ID" value="MCS3712152.1"/>
    <property type="molecule type" value="Genomic_DNA"/>
</dbReference>
<dbReference type="Pfam" id="PF13579">
    <property type="entry name" value="Glyco_trans_4_4"/>
    <property type="match status" value="1"/>
</dbReference>
<dbReference type="PANTHER" id="PTHR12526">
    <property type="entry name" value="GLYCOSYLTRANSFERASE"/>
    <property type="match status" value="1"/>
</dbReference>
<evidence type="ECO:0000313" key="4">
    <source>
        <dbReference type="Proteomes" id="UP001155057"/>
    </source>
</evidence>
<protein>
    <submittedName>
        <fullName evidence="3">Glycosyltransferase involved in cell wall biosynthesis</fullName>
    </submittedName>
</protein>
<proteinExistence type="predicted"/>
<dbReference type="Pfam" id="PF00534">
    <property type="entry name" value="Glycos_transf_1"/>
    <property type="match status" value="1"/>
</dbReference>
<dbReference type="GO" id="GO:0016757">
    <property type="term" value="F:glycosyltransferase activity"/>
    <property type="evidence" value="ECO:0007669"/>
    <property type="project" value="InterPro"/>
</dbReference>
<dbReference type="RefSeq" id="WP_259124810.1">
    <property type="nucleotide sequence ID" value="NZ_JANUAE010000029.1"/>
</dbReference>